<dbReference type="Proteomes" id="UP000663570">
    <property type="component" value="Chromosome"/>
</dbReference>
<keyword evidence="3" id="KW-1185">Reference proteome</keyword>
<dbReference type="RefSeq" id="WP_172203996.1">
    <property type="nucleotide sequence ID" value="NZ_CP071060.1"/>
</dbReference>
<reference evidence="2 3" key="1">
    <citation type="submission" date="2021-02" db="EMBL/GenBank/DDBJ databases">
        <title>Niveibacterium changnyeongensis HC41.</title>
        <authorList>
            <person name="Kang M."/>
        </authorList>
    </citation>
    <scope>NUCLEOTIDE SEQUENCE [LARGE SCALE GENOMIC DNA]</scope>
    <source>
        <strain evidence="2 3">HC41</strain>
    </source>
</reference>
<gene>
    <name evidence="2" type="ORF">JY500_06385</name>
</gene>
<keyword evidence="1" id="KW-0732">Signal</keyword>
<dbReference type="Gene3D" id="2.60.120.380">
    <property type="match status" value="1"/>
</dbReference>
<evidence type="ECO:0000313" key="2">
    <source>
        <dbReference type="EMBL" id="QSI78255.1"/>
    </source>
</evidence>
<dbReference type="EMBL" id="CP071060">
    <property type="protein sequence ID" value="QSI78255.1"/>
    <property type="molecule type" value="Genomic_DNA"/>
</dbReference>
<accession>A0ABX7M944</accession>
<proteinExistence type="predicted"/>
<evidence type="ECO:0000313" key="3">
    <source>
        <dbReference type="Proteomes" id="UP000663570"/>
    </source>
</evidence>
<protein>
    <recommendedName>
        <fullName evidence="4">Peptidase C-terminal archaeal/bacterial domain-containing protein</fullName>
    </recommendedName>
</protein>
<evidence type="ECO:0000256" key="1">
    <source>
        <dbReference type="SAM" id="SignalP"/>
    </source>
</evidence>
<sequence length="227" mass="23727">MSLTRKLLIAAMAAAFAVSASAAATKKPNVDTKHAAATPASAAVDRVATAHALTRYGDASGDPLALITAAKMLKEAGLRDATVKRTGGKPAADKGKPDIYAPDAILARAKALAEGRPDVIALADDVAKAGARGRDRGPGRIHTVVGGGEVDSFDVTFNGEEPARVLVSGDGDSDLDLYVYDENGNLVCKDDDNSDDMVCGWTPRWTGTFTIRVRNRGIANEYVMITN</sequence>
<feature type="signal peptide" evidence="1">
    <location>
        <begin position="1"/>
        <end position="22"/>
    </location>
</feature>
<organism evidence="2 3">
    <name type="scientific">Niveibacterium microcysteis</name>
    <dbReference type="NCBI Taxonomy" id="2811415"/>
    <lineage>
        <taxon>Bacteria</taxon>
        <taxon>Pseudomonadati</taxon>
        <taxon>Pseudomonadota</taxon>
        <taxon>Betaproteobacteria</taxon>
        <taxon>Rhodocyclales</taxon>
        <taxon>Rhodocyclaceae</taxon>
        <taxon>Niveibacterium</taxon>
    </lineage>
</organism>
<evidence type="ECO:0008006" key="4">
    <source>
        <dbReference type="Google" id="ProtNLM"/>
    </source>
</evidence>
<feature type="chain" id="PRO_5045580545" description="Peptidase C-terminal archaeal/bacterial domain-containing protein" evidence="1">
    <location>
        <begin position="23"/>
        <end position="227"/>
    </location>
</feature>
<name>A0ABX7M944_9RHOO</name>